<dbReference type="Pfam" id="PF02386">
    <property type="entry name" value="TrkH"/>
    <property type="match status" value="1"/>
</dbReference>
<feature type="transmembrane region" description="Helical" evidence="8">
    <location>
        <begin position="68"/>
        <end position="88"/>
    </location>
</feature>
<accession>A0A376G447</accession>
<evidence type="ECO:0000313" key="9">
    <source>
        <dbReference type="EMBL" id="STD54721.1"/>
    </source>
</evidence>
<dbReference type="GO" id="GO:0005886">
    <property type="term" value="C:plasma membrane"/>
    <property type="evidence" value="ECO:0007669"/>
    <property type="project" value="UniProtKB-SubCell"/>
</dbReference>
<dbReference type="PANTHER" id="PTHR32024">
    <property type="entry name" value="TRK SYSTEM POTASSIUM UPTAKE PROTEIN TRKG-RELATED"/>
    <property type="match status" value="1"/>
</dbReference>
<feature type="transmembrane region" description="Helical" evidence="8">
    <location>
        <begin position="394"/>
        <end position="411"/>
    </location>
</feature>
<evidence type="ECO:0000256" key="5">
    <source>
        <dbReference type="ARBA" id="ARBA00022989"/>
    </source>
</evidence>
<dbReference type="AlphaFoldDB" id="A0A376G447"/>
<keyword evidence="2" id="KW-0813">Transport</keyword>
<dbReference type="EMBL" id="UFXS01000001">
    <property type="protein sequence ID" value="STD54721.1"/>
    <property type="molecule type" value="Genomic_DNA"/>
</dbReference>
<feature type="transmembrane region" description="Helical" evidence="8">
    <location>
        <begin position="483"/>
        <end position="502"/>
    </location>
</feature>
<feature type="transmembrane region" description="Helical" evidence="8">
    <location>
        <begin position="191"/>
        <end position="215"/>
    </location>
</feature>
<keyword evidence="6" id="KW-0406">Ion transport</keyword>
<comment type="subcellular location">
    <subcellularLocation>
        <location evidence="1">Cell membrane</location>
        <topology evidence="1">Multi-pass membrane protein</topology>
    </subcellularLocation>
</comment>
<dbReference type="STRING" id="343874.GCA_000805695_00320"/>
<feature type="transmembrane region" description="Helical" evidence="8">
    <location>
        <begin position="443"/>
        <end position="462"/>
    </location>
</feature>
<feature type="transmembrane region" description="Helical" evidence="8">
    <location>
        <begin position="157"/>
        <end position="179"/>
    </location>
</feature>
<reference evidence="9 10" key="1">
    <citation type="submission" date="2018-06" db="EMBL/GenBank/DDBJ databases">
        <authorList>
            <consortium name="Pathogen Informatics"/>
            <person name="Doyle S."/>
        </authorList>
    </citation>
    <scope>NUCLEOTIDE SEQUENCE [LARGE SCALE GENOMIC DNA]</scope>
    <source>
        <strain evidence="9 10">NCTC13456</strain>
    </source>
</reference>
<keyword evidence="5 8" id="KW-1133">Transmembrane helix</keyword>
<feature type="transmembrane region" description="Helical" evidence="8">
    <location>
        <begin position="418"/>
        <end position="437"/>
    </location>
</feature>
<feature type="transmembrane region" description="Helical" evidence="8">
    <location>
        <begin position="246"/>
        <end position="265"/>
    </location>
</feature>
<feature type="transmembrane region" description="Helical" evidence="8">
    <location>
        <begin position="356"/>
        <end position="382"/>
    </location>
</feature>
<dbReference type="PANTHER" id="PTHR32024:SF1">
    <property type="entry name" value="KTR SYSTEM POTASSIUM UPTAKE PROTEIN B"/>
    <property type="match status" value="1"/>
</dbReference>
<feature type="transmembrane region" description="Helical" evidence="8">
    <location>
        <begin position="12"/>
        <end position="34"/>
    </location>
</feature>
<protein>
    <submittedName>
        <fullName evidence="9">Ktr system potassium uptake protein B</fullName>
    </submittedName>
</protein>
<evidence type="ECO:0000313" key="10">
    <source>
        <dbReference type="Proteomes" id="UP000254737"/>
    </source>
</evidence>
<feature type="transmembrane region" description="Helical" evidence="8">
    <location>
        <begin position="540"/>
        <end position="561"/>
    </location>
</feature>
<feature type="transmembrane region" description="Helical" evidence="8">
    <location>
        <begin position="132"/>
        <end position="151"/>
    </location>
</feature>
<dbReference type="Proteomes" id="UP000254737">
    <property type="component" value="Unassembled WGS sequence"/>
</dbReference>
<keyword evidence="7 8" id="KW-0472">Membrane</keyword>
<dbReference type="GO" id="GO:0008324">
    <property type="term" value="F:monoatomic cation transmembrane transporter activity"/>
    <property type="evidence" value="ECO:0007669"/>
    <property type="project" value="InterPro"/>
</dbReference>
<evidence type="ECO:0000256" key="1">
    <source>
        <dbReference type="ARBA" id="ARBA00004651"/>
    </source>
</evidence>
<feature type="transmembrane region" description="Helical" evidence="8">
    <location>
        <begin position="312"/>
        <end position="335"/>
    </location>
</feature>
<evidence type="ECO:0000256" key="4">
    <source>
        <dbReference type="ARBA" id="ARBA00022692"/>
    </source>
</evidence>
<gene>
    <name evidence="9" type="primary">ktrB</name>
    <name evidence="9" type="ORF">NCTC13456_01165</name>
</gene>
<proteinExistence type="predicted"/>
<feature type="transmembrane region" description="Helical" evidence="8">
    <location>
        <begin position="40"/>
        <end position="59"/>
    </location>
</feature>
<keyword evidence="3" id="KW-1003">Cell membrane</keyword>
<dbReference type="InterPro" id="IPR003445">
    <property type="entry name" value="Cat_transpt"/>
</dbReference>
<name>A0A376G447_9FLAO</name>
<sequence>MFRFLVNNKFFNVLLSISYILAIIALLVMFGFGFPVVYKLYINIFFIILLSIGILRTILKYIYFKEKIIPRVIIFDILSILFILYCIKIQVTDYSWFFVSKYLQFAIVLKLIREIATPNFTFKRSVITPPQLFIFSFLILVFGGACLLMLPKATYHPISFLDALFTSTSAVCVTGLTSVDTYVTYTPVGHFILMLLIQAGGLGILTFAGYIAYFFKGNSSYENQIALGSIANNDSLSEVFSFVKKIIYLTFGIELVGAALIYISIAPYNISIVDKLFFSIFHSVSAFCNAGFSTLPNGLMNKGFVHNYGFQSVLITLIFLGGIGFPILINILRYVDYLIRKLISKIIHNKNNRKNWVFSLSSKVNLITSLVILIISTIILFFEEYYLTLGQHHGFGKFISALFVAMTPRTAGFNNIDFSHLQFSSILLVILLMWIGASPASTGGGIKTSTFAIAILNFINIARGKNKIEIYKRELNPINVQKAFATMTLSFLVIGTGIFLITKFDNHLHLIDVAFEAFSAYSTVGLSLNLTPTLSDPSKIVVITMMFIGRVSMITILMAFFKKTVSSNYRYPSDDILI</sequence>
<evidence type="ECO:0000256" key="7">
    <source>
        <dbReference type="ARBA" id="ARBA00023136"/>
    </source>
</evidence>
<evidence type="ECO:0000256" key="3">
    <source>
        <dbReference type="ARBA" id="ARBA00022475"/>
    </source>
</evidence>
<evidence type="ECO:0000256" key="8">
    <source>
        <dbReference type="SAM" id="Phobius"/>
    </source>
</evidence>
<dbReference type="GO" id="GO:0030001">
    <property type="term" value="P:metal ion transport"/>
    <property type="evidence" value="ECO:0007669"/>
    <property type="project" value="UniProtKB-ARBA"/>
</dbReference>
<organism evidence="9 10">
    <name type="scientific">Empedobacter falsenii</name>
    <dbReference type="NCBI Taxonomy" id="343874"/>
    <lineage>
        <taxon>Bacteria</taxon>
        <taxon>Pseudomonadati</taxon>
        <taxon>Bacteroidota</taxon>
        <taxon>Flavobacteriia</taxon>
        <taxon>Flavobacteriales</taxon>
        <taxon>Weeksellaceae</taxon>
        <taxon>Empedobacter</taxon>
    </lineage>
</organism>
<evidence type="ECO:0000256" key="2">
    <source>
        <dbReference type="ARBA" id="ARBA00022448"/>
    </source>
</evidence>
<evidence type="ECO:0000256" key="6">
    <source>
        <dbReference type="ARBA" id="ARBA00023065"/>
    </source>
</evidence>
<keyword evidence="4 8" id="KW-0812">Transmembrane</keyword>